<name>A0ABX2FCH8_9PSEU</name>
<dbReference type="RefSeq" id="WP_173138402.1">
    <property type="nucleotide sequence ID" value="NZ_CBCSGW010000073.1"/>
</dbReference>
<protein>
    <recommendedName>
        <fullName evidence="4">EamA domain-containing protein</fullName>
    </recommendedName>
</protein>
<keyword evidence="1" id="KW-0812">Transmembrane</keyword>
<dbReference type="EMBL" id="JAAATY010000022">
    <property type="protein sequence ID" value="NRN68849.1"/>
    <property type="molecule type" value="Genomic_DNA"/>
</dbReference>
<keyword evidence="3" id="KW-1185">Reference proteome</keyword>
<evidence type="ECO:0000313" key="3">
    <source>
        <dbReference type="Proteomes" id="UP000763557"/>
    </source>
</evidence>
<feature type="transmembrane region" description="Helical" evidence="1">
    <location>
        <begin position="62"/>
        <end position="84"/>
    </location>
</feature>
<keyword evidence="1" id="KW-1133">Transmembrane helix</keyword>
<keyword evidence="1" id="KW-0472">Membrane</keyword>
<sequence>MLAVWSGMAAGLCIVLTGLVEAVAGETGPTSFVLGLSPALALPLLVALHLRQRDNTGEVAFTLNLIGLGLFGGAAFTLNMVLFHLDEPVLPAPARIALLGSAAVFALGTVLFGVTMLRARIHPRIPTVAYMVAFPLLALAARLPDTPLTSAVHVVAGASLVWLATAMVTPTPS</sequence>
<comment type="caution">
    <text evidence="2">The sequence shown here is derived from an EMBL/GenBank/DDBJ whole genome shotgun (WGS) entry which is preliminary data.</text>
</comment>
<accession>A0ABX2FCH8</accession>
<evidence type="ECO:0008006" key="4">
    <source>
        <dbReference type="Google" id="ProtNLM"/>
    </source>
</evidence>
<evidence type="ECO:0000313" key="2">
    <source>
        <dbReference type="EMBL" id="NRN68849.1"/>
    </source>
</evidence>
<dbReference type="Proteomes" id="UP000763557">
    <property type="component" value="Unassembled WGS sequence"/>
</dbReference>
<feature type="transmembrane region" description="Helical" evidence="1">
    <location>
        <begin position="96"/>
        <end position="115"/>
    </location>
</feature>
<evidence type="ECO:0000256" key="1">
    <source>
        <dbReference type="SAM" id="Phobius"/>
    </source>
</evidence>
<proteinExistence type="predicted"/>
<gene>
    <name evidence="2" type="ORF">GC106_61040</name>
</gene>
<feature type="transmembrane region" description="Helical" evidence="1">
    <location>
        <begin position="32"/>
        <end position="50"/>
    </location>
</feature>
<reference evidence="2 3" key="1">
    <citation type="submission" date="2020-01" db="EMBL/GenBank/DDBJ databases">
        <title>Kibdelosporangium persica a novel Actinomycetes from a hot desert in Iran.</title>
        <authorList>
            <person name="Safaei N."/>
            <person name="Zaburannyi N."/>
            <person name="Mueller R."/>
            <person name="Wink J."/>
        </authorList>
    </citation>
    <scope>NUCLEOTIDE SEQUENCE [LARGE SCALE GENOMIC DNA]</scope>
    <source>
        <strain evidence="2 3">4NS15</strain>
    </source>
</reference>
<organism evidence="2 3">
    <name type="scientific">Kibdelosporangium persicum</name>
    <dbReference type="NCBI Taxonomy" id="2698649"/>
    <lineage>
        <taxon>Bacteria</taxon>
        <taxon>Bacillati</taxon>
        <taxon>Actinomycetota</taxon>
        <taxon>Actinomycetes</taxon>
        <taxon>Pseudonocardiales</taxon>
        <taxon>Pseudonocardiaceae</taxon>
        <taxon>Kibdelosporangium</taxon>
    </lineage>
</organism>